<sequence>MRLLYTSPRQENIDRVIALMTENGVETTVTNRSNWNRPSYQRFSYSQRNENRDSWPQVWISRADDYTRARELLRQLGIEPVIRHGEMLQAERNPAESIYTRREHTVTRVRRIVLLAILGIFMVLALRYLHVL</sequence>
<feature type="transmembrane region" description="Helical" evidence="1">
    <location>
        <begin position="112"/>
        <end position="130"/>
    </location>
</feature>
<keyword evidence="1" id="KW-0812">Transmembrane</keyword>
<keyword evidence="1" id="KW-1133">Transmembrane helix</keyword>
<accession>A0ABW8IZE8</accession>
<name>A0ABW8IZE8_9GAMM</name>
<keyword evidence="1" id="KW-0472">Membrane</keyword>
<dbReference type="EMBL" id="JADIKG010000013">
    <property type="protein sequence ID" value="MFK2875396.1"/>
    <property type="molecule type" value="Genomic_DNA"/>
</dbReference>
<reference evidence="2 3" key="1">
    <citation type="submission" date="2020-10" db="EMBL/GenBank/DDBJ databases">
        <title>Phylogeny of dyella-like bacteria.</title>
        <authorList>
            <person name="Fu J."/>
        </authorList>
    </citation>
    <scope>NUCLEOTIDE SEQUENCE [LARGE SCALE GENOMIC DNA]</scope>
    <source>
        <strain evidence="2 3">DHOB07</strain>
    </source>
</reference>
<dbReference type="Proteomes" id="UP001620405">
    <property type="component" value="Unassembled WGS sequence"/>
</dbReference>
<evidence type="ECO:0000256" key="1">
    <source>
        <dbReference type="SAM" id="Phobius"/>
    </source>
</evidence>
<evidence type="ECO:0000313" key="3">
    <source>
        <dbReference type="Proteomes" id="UP001620405"/>
    </source>
</evidence>
<evidence type="ECO:0008006" key="4">
    <source>
        <dbReference type="Google" id="ProtNLM"/>
    </source>
</evidence>
<proteinExistence type="predicted"/>
<gene>
    <name evidence="2" type="ORF">ISP13_17850</name>
</gene>
<dbReference type="RefSeq" id="WP_284395431.1">
    <property type="nucleotide sequence ID" value="NZ_BSNQ01000003.1"/>
</dbReference>
<evidence type="ECO:0000313" key="2">
    <source>
        <dbReference type="EMBL" id="MFK2875396.1"/>
    </source>
</evidence>
<organism evidence="2 3">
    <name type="scientific">Dyella lipolytica</name>
    <dbReference type="NCBI Taxonomy" id="1867835"/>
    <lineage>
        <taxon>Bacteria</taxon>
        <taxon>Pseudomonadati</taxon>
        <taxon>Pseudomonadota</taxon>
        <taxon>Gammaproteobacteria</taxon>
        <taxon>Lysobacterales</taxon>
        <taxon>Rhodanobacteraceae</taxon>
        <taxon>Dyella</taxon>
    </lineage>
</organism>
<protein>
    <recommendedName>
        <fullName evidence="4">DUF2007 domain-containing protein</fullName>
    </recommendedName>
</protein>
<keyword evidence="3" id="KW-1185">Reference proteome</keyword>
<comment type="caution">
    <text evidence="2">The sequence shown here is derived from an EMBL/GenBank/DDBJ whole genome shotgun (WGS) entry which is preliminary data.</text>
</comment>